<protein>
    <submittedName>
        <fullName evidence="2">RAB protein geranylgeranyltransferase component A</fullName>
    </submittedName>
</protein>
<comment type="caution">
    <text evidence="2">The sequence shown here is derived from an EMBL/GenBank/DDBJ whole genome shotgun (WGS) entry which is preliminary data.</text>
</comment>
<keyword evidence="3" id="KW-1185">Reference proteome</keyword>
<sequence length="91" mass="10231">MPSKLPTWESLREAAPEHVNPPPRFVAKDSTKHGAAHRIYRVECTCEHTTVWAATERDALSKWMNHLALVSGLKKPTNHRKVTPGSHPRSS</sequence>
<organism evidence="2 3">
    <name type="scientific">Glaciibacter psychrotolerans</name>
    <dbReference type="NCBI Taxonomy" id="670054"/>
    <lineage>
        <taxon>Bacteria</taxon>
        <taxon>Bacillati</taxon>
        <taxon>Actinomycetota</taxon>
        <taxon>Actinomycetes</taxon>
        <taxon>Micrococcales</taxon>
        <taxon>Microbacteriaceae</taxon>
        <taxon>Glaciibacter</taxon>
    </lineage>
</organism>
<name>A0A7Z0J4V9_9MICO</name>
<dbReference type="RefSeq" id="WP_179577392.1">
    <property type="nucleotide sequence ID" value="NZ_JACCFM010000001.1"/>
</dbReference>
<reference evidence="2 3" key="1">
    <citation type="submission" date="2020-07" db="EMBL/GenBank/DDBJ databases">
        <title>Sequencing the genomes of 1000 actinobacteria strains.</title>
        <authorList>
            <person name="Klenk H.-P."/>
        </authorList>
    </citation>
    <scope>NUCLEOTIDE SEQUENCE [LARGE SCALE GENOMIC DNA]</scope>
    <source>
        <strain evidence="2 3">LI1</strain>
    </source>
</reference>
<dbReference type="EMBL" id="JACCFM010000001">
    <property type="protein sequence ID" value="NYJ18486.1"/>
    <property type="molecule type" value="Genomic_DNA"/>
</dbReference>
<dbReference type="AlphaFoldDB" id="A0A7Z0J4V9"/>
<dbReference type="Proteomes" id="UP000537260">
    <property type="component" value="Unassembled WGS sequence"/>
</dbReference>
<evidence type="ECO:0000313" key="3">
    <source>
        <dbReference type="Proteomes" id="UP000537260"/>
    </source>
</evidence>
<accession>A0A7Z0J4V9</accession>
<keyword evidence="2" id="KW-0808">Transferase</keyword>
<evidence type="ECO:0000256" key="1">
    <source>
        <dbReference type="SAM" id="MobiDB-lite"/>
    </source>
</evidence>
<feature type="region of interest" description="Disordered" evidence="1">
    <location>
        <begin position="1"/>
        <end position="25"/>
    </location>
</feature>
<evidence type="ECO:0000313" key="2">
    <source>
        <dbReference type="EMBL" id="NYJ18486.1"/>
    </source>
</evidence>
<dbReference type="GO" id="GO:0016740">
    <property type="term" value="F:transferase activity"/>
    <property type="evidence" value="ECO:0007669"/>
    <property type="project" value="UniProtKB-KW"/>
</dbReference>
<proteinExistence type="predicted"/>
<gene>
    <name evidence="2" type="ORF">HNR05_000277</name>
</gene>